<organism evidence="2 3">
    <name type="scientific">Pristionchus fissidentatus</name>
    <dbReference type="NCBI Taxonomy" id="1538716"/>
    <lineage>
        <taxon>Eukaryota</taxon>
        <taxon>Metazoa</taxon>
        <taxon>Ecdysozoa</taxon>
        <taxon>Nematoda</taxon>
        <taxon>Chromadorea</taxon>
        <taxon>Rhabditida</taxon>
        <taxon>Rhabditina</taxon>
        <taxon>Diplogasteromorpha</taxon>
        <taxon>Diplogasteroidea</taxon>
        <taxon>Neodiplogasteridae</taxon>
        <taxon>Pristionchus</taxon>
    </lineage>
</organism>
<keyword evidence="3" id="KW-1185">Reference proteome</keyword>
<name>A0AAV5WZJ6_9BILA</name>
<reference evidence="2" key="1">
    <citation type="submission" date="2023-10" db="EMBL/GenBank/DDBJ databases">
        <title>Genome assembly of Pristionchus species.</title>
        <authorList>
            <person name="Yoshida K."/>
            <person name="Sommer R.J."/>
        </authorList>
    </citation>
    <scope>NUCLEOTIDE SEQUENCE</scope>
    <source>
        <strain evidence="2">RS5133</strain>
    </source>
</reference>
<evidence type="ECO:0000313" key="2">
    <source>
        <dbReference type="EMBL" id="GMT36768.1"/>
    </source>
</evidence>
<evidence type="ECO:0000313" key="3">
    <source>
        <dbReference type="Proteomes" id="UP001432322"/>
    </source>
</evidence>
<protein>
    <submittedName>
        <fullName evidence="2">Uncharacterized protein</fullName>
    </submittedName>
</protein>
<feature type="non-terminal residue" evidence="2">
    <location>
        <position position="93"/>
    </location>
</feature>
<feature type="non-terminal residue" evidence="2">
    <location>
        <position position="1"/>
    </location>
</feature>
<feature type="region of interest" description="Disordered" evidence="1">
    <location>
        <begin position="1"/>
        <end position="20"/>
    </location>
</feature>
<dbReference type="EMBL" id="BTSY01000007">
    <property type="protein sequence ID" value="GMT36768.1"/>
    <property type="molecule type" value="Genomic_DNA"/>
</dbReference>
<proteinExistence type="predicted"/>
<dbReference type="Proteomes" id="UP001432322">
    <property type="component" value="Unassembled WGS sequence"/>
</dbReference>
<comment type="caution">
    <text evidence="2">The sequence shown here is derived from an EMBL/GenBank/DDBJ whole genome shotgun (WGS) entry which is preliminary data.</text>
</comment>
<evidence type="ECO:0000256" key="1">
    <source>
        <dbReference type="SAM" id="MobiDB-lite"/>
    </source>
</evidence>
<dbReference type="AlphaFoldDB" id="A0AAV5WZJ6"/>
<sequence length="93" mass="10250">ASRTQQRREGKGEEREISRTKMTQLACATSFFHFPFAPHMSSDSKLGGGFVSIFSFDVHYVISLARYSTAGIFAEFGTGHVALHFPSTVGMTQ</sequence>
<feature type="compositionally biased region" description="Basic and acidic residues" evidence="1">
    <location>
        <begin position="1"/>
        <end position="19"/>
    </location>
</feature>
<gene>
    <name evidence="2" type="ORF">PFISCL1PPCAC_28065</name>
</gene>
<accession>A0AAV5WZJ6</accession>